<dbReference type="GeneID" id="33043615"/>
<protein>
    <submittedName>
        <fullName evidence="1">Uncharacterized protein</fullName>
    </submittedName>
</protein>
<reference evidence="1 2" key="1">
    <citation type="journal article" date="2012" name="Nucleic Acids Res.">
        <title>Sequencing of the smallest Apicomplexan genome from the human pathogen Babesia microti.</title>
        <authorList>
            <person name="Cornillot E."/>
            <person name="Hadj-Kaddour K."/>
            <person name="Dassouli A."/>
            <person name="Noel B."/>
            <person name="Ranwez V."/>
            <person name="Vacherie B."/>
            <person name="Augagneur Y."/>
            <person name="Bres V."/>
            <person name="Duclos A."/>
            <person name="Randazzo S."/>
            <person name="Carcy B."/>
            <person name="Debierre-Grockiego F."/>
            <person name="Delbecq S."/>
            <person name="Moubri-Menage K."/>
            <person name="Shams-Eldin H."/>
            <person name="Usmani-Brown S."/>
            <person name="Bringaud F."/>
            <person name="Wincker P."/>
            <person name="Vivares C.P."/>
            <person name="Schwarz R.T."/>
            <person name="Schetters T.P."/>
            <person name="Krause P.J."/>
            <person name="Gorenflot A."/>
            <person name="Berry V."/>
            <person name="Barbe V."/>
            <person name="Ben Mamoun C."/>
        </authorList>
    </citation>
    <scope>NUCLEOTIDE SEQUENCE [LARGE SCALE GENOMIC DNA]</scope>
    <source>
        <strain evidence="1 2">RI</strain>
    </source>
</reference>
<proteinExistence type="predicted"/>
<sequence length="57" mass="6631">MGCIMVKNTTEHYKKLDEDEVDTCLTRTWETQCIYANIDAEPIVPPLNLSLLIKKQY</sequence>
<dbReference type="AlphaFoldDB" id="A0A1N6LWZ2"/>
<organism evidence="1 2">
    <name type="scientific">Babesia microti (strain RI)</name>
    <dbReference type="NCBI Taxonomy" id="1133968"/>
    <lineage>
        <taxon>Eukaryota</taxon>
        <taxon>Sar</taxon>
        <taxon>Alveolata</taxon>
        <taxon>Apicomplexa</taxon>
        <taxon>Aconoidasida</taxon>
        <taxon>Piroplasmida</taxon>
        <taxon>Babesiidae</taxon>
        <taxon>Babesia</taxon>
    </lineage>
</organism>
<dbReference type="KEGG" id="bmic:BMR1_01G02504"/>
<keyword evidence="2" id="KW-1185">Reference proteome</keyword>
<evidence type="ECO:0000313" key="2">
    <source>
        <dbReference type="Proteomes" id="UP000002899"/>
    </source>
</evidence>
<dbReference type="RefSeq" id="XP_021337488.1">
    <property type="nucleotide sequence ID" value="XM_021482899.1"/>
</dbReference>
<gene>
    <name evidence="1" type="ORF">BMR1_01G02504</name>
</gene>
<evidence type="ECO:0000313" key="1">
    <source>
        <dbReference type="EMBL" id="SIO73387.1"/>
    </source>
</evidence>
<dbReference type="Proteomes" id="UP000002899">
    <property type="component" value="Chromosome I"/>
</dbReference>
<accession>A0A1N6LWZ2</accession>
<dbReference type="EMBL" id="FO082871">
    <property type="protein sequence ID" value="SIO73387.1"/>
    <property type="molecule type" value="Genomic_DNA"/>
</dbReference>
<dbReference type="VEuPathDB" id="PiroplasmaDB:BMR1_01G02504"/>
<reference evidence="1 2" key="2">
    <citation type="journal article" date="2013" name="PLoS ONE">
        <title>Whole genome mapping and re-organization of the nuclear and mitochondrial genomes of Babesia microti isolates.</title>
        <authorList>
            <person name="Cornillot E."/>
            <person name="Dassouli A."/>
            <person name="Garg A."/>
            <person name="Pachikara N."/>
            <person name="Randazzo S."/>
            <person name="Depoix D."/>
            <person name="Carcy B."/>
            <person name="Delbecq S."/>
            <person name="Frutos R."/>
            <person name="Silva J.C."/>
            <person name="Sutton R."/>
            <person name="Krause P.J."/>
            <person name="Mamoun C.B."/>
        </authorList>
    </citation>
    <scope>NUCLEOTIDE SEQUENCE [LARGE SCALE GENOMIC DNA]</scope>
    <source>
        <strain evidence="1 2">RI</strain>
    </source>
</reference>
<name>A0A1N6LWZ2_BABMR</name>
<reference evidence="1 2" key="3">
    <citation type="journal article" date="2016" name="Sci. Rep.">
        <title>Genome-wide diversity and gene expression profiling of Babesia microti isolates identify polymorphic genes that mediate host-pathogen interactions.</title>
        <authorList>
            <person name="Silva J.C."/>
            <person name="Cornillot E."/>
            <person name="McCracken C."/>
            <person name="Usmani-Brown S."/>
            <person name="Dwivedi A."/>
            <person name="Ifeonu O.O."/>
            <person name="Crabtree J."/>
            <person name="Gotia H.T."/>
            <person name="Virji A.Z."/>
            <person name="Reynes C."/>
            <person name="Colinge J."/>
            <person name="Kumar V."/>
            <person name="Lawres L."/>
            <person name="Pazzi J.E."/>
            <person name="Pablo J.V."/>
            <person name="Hung C."/>
            <person name="Brancato J."/>
            <person name="Kumari P."/>
            <person name="Orvis J."/>
            <person name="Tretina K."/>
            <person name="Chibucos M."/>
            <person name="Ott S."/>
            <person name="Sadzewicz L."/>
            <person name="Sengamalay N."/>
            <person name="Shetty A.C."/>
            <person name="Su Q."/>
            <person name="Tallon L."/>
            <person name="Fraser C.M."/>
            <person name="Frutos R."/>
            <person name="Molina D.M."/>
            <person name="Krause P.J."/>
            <person name="Ben Mamoun C."/>
        </authorList>
    </citation>
    <scope>NUCLEOTIDE SEQUENCE [LARGE SCALE GENOMIC DNA]</scope>
    <source>
        <strain evidence="1 2">RI</strain>
    </source>
</reference>